<feature type="region of interest" description="Disordered" evidence="1">
    <location>
        <begin position="539"/>
        <end position="560"/>
    </location>
</feature>
<feature type="region of interest" description="Disordered" evidence="1">
    <location>
        <begin position="184"/>
        <end position="221"/>
    </location>
</feature>
<reference evidence="2 3" key="1">
    <citation type="submission" date="2019-10" db="EMBL/GenBank/DDBJ databases">
        <authorList>
            <person name="Palmer J.M."/>
        </authorList>
    </citation>
    <scope>NUCLEOTIDE SEQUENCE [LARGE SCALE GENOMIC DNA]</scope>
    <source>
        <strain evidence="2 3">TWF506</strain>
    </source>
</reference>
<feature type="region of interest" description="Disordered" evidence="1">
    <location>
        <begin position="492"/>
        <end position="518"/>
    </location>
</feature>
<protein>
    <submittedName>
        <fullName evidence="2">Uncharacterized protein</fullName>
    </submittedName>
</protein>
<organism evidence="2 3">
    <name type="scientific">Arthrobotrys conoides</name>
    <dbReference type="NCBI Taxonomy" id="74498"/>
    <lineage>
        <taxon>Eukaryota</taxon>
        <taxon>Fungi</taxon>
        <taxon>Dikarya</taxon>
        <taxon>Ascomycota</taxon>
        <taxon>Pezizomycotina</taxon>
        <taxon>Orbiliomycetes</taxon>
        <taxon>Orbiliales</taxon>
        <taxon>Orbiliaceae</taxon>
        <taxon>Arthrobotrys</taxon>
    </lineage>
</organism>
<evidence type="ECO:0000313" key="2">
    <source>
        <dbReference type="EMBL" id="KAK6518379.1"/>
    </source>
</evidence>
<dbReference type="EMBL" id="JAVHJM010000002">
    <property type="protein sequence ID" value="KAK6518379.1"/>
    <property type="molecule type" value="Genomic_DNA"/>
</dbReference>
<dbReference type="Proteomes" id="UP001307849">
    <property type="component" value="Unassembled WGS sequence"/>
</dbReference>
<accession>A0AAN8NJG3</accession>
<dbReference type="AlphaFoldDB" id="A0AAN8NJG3"/>
<feature type="compositionally biased region" description="Polar residues" evidence="1">
    <location>
        <begin position="194"/>
        <end position="221"/>
    </location>
</feature>
<proteinExistence type="predicted"/>
<gene>
    <name evidence="2" type="ORF">TWF506_005537</name>
</gene>
<name>A0AAN8NJG3_9PEZI</name>
<evidence type="ECO:0000313" key="3">
    <source>
        <dbReference type="Proteomes" id="UP001307849"/>
    </source>
</evidence>
<keyword evidence="3" id="KW-1185">Reference proteome</keyword>
<evidence type="ECO:0000256" key="1">
    <source>
        <dbReference type="SAM" id="MobiDB-lite"/>
    </source>
</evidence>
<feature type="region of interest" description="Disordered" evidence="1">
    <location>
        <begin position="622"/>
        <end position="664"/>
    </location>
</feature>
<sequence length="664" mass="75196">MARVSPHIKLLLNPSAPDFSPDGFSEPVKTMMPLSNSTEPQNIPNKPLIAVWEKSFDGTDMAQPVDFKCLKPQRGTQISSSPAYMQQRLERLVYFATRDYFMRSPFNLVNSLTAKTAAELIKCHIDPSHLKHFLRQYKMNDLVETMIKMHAEHIYISTPDTIKKNWPWLLDGDISELAMIGAGVPQKKTEQSNRTRPTSSMLKNEPNNTDSGKGLSPNSFLNIKNPKLSSTYTRSVLDDDPYSVMSFDPSGEVPRDIDPDNIYFPYPTLRAILKETRRILKAAFYEFTKRYLPEKLIHRAFEFPDNSSLGQIILMVQDTIDDMDSTQFPEETLAKLMHLRELDSNTSCLNSASELYYLVSRRRDVSISVLFPLLTKVLDLIDALGVSDWSKKQRALNKYTSVLATEIKQKFEEIQGPIRTTLERINNQRKALAAEEELITQKYRKDEKEIQRHFILDAETLRGIIHSQRSGVSYPNPGDTKGSGAHEVSIIESPTPQASVKPKRHTGSGDIETPKTKNCALLTPPDICVWDPQKQLIDYRPSGSQLQPGTQDGKPGTRRRPWDVASIDLAFDELNSKGNTHCAAKKNPQNIPERATPNFQAELRRHILEVVVPSKHNKAIPIRKIEGATQKPKPFKKAEPMPKYNPYSLESGKSSQETDLLIDL</sequence>
<comment type="caution">
    <text evidence="2">The sequence shown here is derived from an EMBL/GenBank/DDBJ whole genome shotgun (WGS) entry which is preliminary data.</text>
</comment>